<dbReference type="EMBL" id="LJUO01000164">
    <property type="protein sequence ID" value="KPK68504.1"/>
    <property type="molecule type" value="Genomic_DNA"/>
</dbReference>
<dbReference type="PANTHER" id="PTHR37460">
    <property type="entry name" value="ENDONUCLEASE III"/>
    <property type="match status" value="1"/>
</dbReference>
<name>A0A0S8G698_UNCW3</name>
<organism evidence="1 2">
    <name type="scientific">candidate division WOR_3 bacterium SM23_60</name>
    <dbReference type="NCBI Taxonomy" id="1703780"/>
    <lineage>
        <taxon>Bacteria</taxon>
        <taxon>Bacteria division WOR-3</taxon>
    </lineage>
</organism>
<dbReference type="Proteomes" id="UP000051096">
    <property type="component" value="Unassembled WGS sequence"/>
</dbReference>
<dbReference type="CDD" id="cd10441">
    <property type="entry name" value="GIY-YIG_COG1833"/>
    <property type="match status" value="1"/>
</dbReference>
<protein>
    <recommendedName>
        <fullName evidence="3">GIY-YIG domain-containing protein</fullName>
    </recommendedName>
</protein>
<accession>A0A0S8G698</accession>
<proteinExistence type="predicted"/>
<dbReference type="AlphaFoldDB" id="A0A0S8G698"/>
<evidence type="ECO:0000313" key="2">
    <source>
        <dbReference type="Proteomes" id="UP000051096"/>
    </source>
</evidence>
<reference evidence="1 2" key="1">
    <citation type="journal article" date="2015" name="Microbiome">
        <title>Genomic resolution of linkages in carbon, nitrogen, and sulfur cycling among widespread estuary sediment bacteria.</title>
        <authorList>
            <person name="Baker B.J."/>
            <person name="Lazar C.S."/>
            <person name="Teske A.P."/>
            <person name="Dick G.J."/>
        </authorList>
    </citation>
    <scope>NUCLEOTIDE SEQUENCE [LARGE SCALE GENOMIC DNA]</scope>
    <source>
        <strain evidence="1">SM23_60</strain>
    </source>
</reference>
<gene>
    <name evidence="1" type="ORF">AMJ87_11795</name>
</gene>
<comment type="caution">
    <text evidence="1">The sequence shown here is derived from an EMBL/GenBank/DDBJ whole genome shotgun (WGS) entry which is preliminary data.</text>
</comment>
<dbReference type="Pfam" id="PF01986">
    <property type="entry name" value="DUF123"/>
    <property type="match status" value="1"/>
</dbReference>
<evidence type="ECO:0008006" key="3">
    <source>
        <dbReference type="Google" id="ProtNLM"/>
    </source>
</evidence>
<evidence type="ECO:0000313" key="1">
    <source>
        <dbReference type="EMBL" id="KPK68504.1"/>
    </source>
</evidence>
<dbReference type="PANTHER" id="PTHR37460:SF1">
    <property type="entry name" value="ENDONUCLEASE III"/>
    <property type="match status" value="1"/>
</dbReference>
<sequence>MLSSVQRTYCLELVLEKSVTARIGKRGTFVFQAGYYIYVGSARKNIEQRIARHLRTQKKQFWHIDYLLPYTRIRAVWVSSLSEHRIAALLARDLECPVVKFGASDTTDVSHLFFSRKKPKLFRYPLSLLTHAKKRL</sequence>
<dbReference type="InterPro" id="IPR002837">
    <property type="entry name" value="DUF123"/>
</dbReference>